<comment type="caution">
    <text evidence="2">The sequence shown here is derived from an EMBL/GenBank/DDBJ whole genome shotgun (WGS) entry which is preliminary data.</text>
</comment>
<dbReference type="EMBL" id="SWAD01000187">
    <property type="protein sequence ID" value="TMQ74556.1"/>
    <property type="molecule type" value="Genomic_DNA"/>
</dbReference>
<evidence type="ECO:0000256" key="1">
    <source>
        <dbReference type="SAM" id="MobiDB-lite"/>
    </source>
</evidence>
<dbReference type="Proteomes" id="UP000306324">
    <property type="component" value="Unassembled WGS sequence"/>
</dbReference>
<accession>A0A5S4EGZ5</accession>
<evidence type="ECO:0000313" key="3">
    <source>
        <dbReference type="Proteomes" id="UP000306324"/>
    </source>
</evidence>
<dbReference type="AlphaFoldDB" id="A0A5S4EGZ5"/>
<feature type="region of interest" description="Disordered" evidence="1">
    <location>
        <begin position="25"/>
        <end position="55"/>
    </location>
</feature>
<evidence type="ECO:0000313" key="2">
    <source>
        <dbReference type="EMBL" id="TMQ74556.1"/>
    </source>
</evidence>
<protein>
    <submittedName>
        <fullName evidence="2">Uncharacterized protein</fullName>
    </submittedName>
</protein>
<gene>
    <name evidence="2" type="ORF">ACCUM_4333</name>
</gene>
<keyword evidence="3" id="KW-1185">Reference proteome</keyword>
<proteinExistence type="predicted"/>
<sequence length="55" mass="6154">MDHTFPLKVQAPTPRQTMLKRYTVKTGERLGEGQKASSTGRAAETSQRKKWLPPG</sequence>
<name>A0A5S4EGZ5_9PROT</name>
<reference evidence="2 3" key="1">
    <citation type="submission" date="2019-04" db="EMBL/GenBank/DDBJ databases">
        <title>A novel phosphate-accumulating bacterium identified in bioreactor for phosphate removal from wastewater.</title>
        <authorList>
            <person name="Kotlyarov R.Y."/>
            <person name="Beletsky A.V."/>
            <person name="Kallistova A.Y."/>
            <person name="Dorofeev A.G."/>
            <person name="Nikolaev Y.Y."/>
            <person name="Pimenov N.V."/>
            <person name="Ravin N.V."/>
            <person name="Mardanov A.V."/>
        </authorList>
    </citation>
    <scope>NUCLEOTIDE SEQUENCE [LARGE SCALE GENOMIC DNA]</scope>
    <source>
        <strain evidence="2 3">Bin19</strain>
    </source>
</reference>
<organism evidence="2 3">
    <name type="scientific">Candidatus Accumulibacter phosphatis</name>
    <dbReference type="NCBI Taxonomy" id="327160"/>
    <lineage>
        <taxon>Bacteria</taxon>
        <taxon>Pseudomonadati</taxon>
        <taxon>Pseudomonadota</taxon>
        <taxon>Betaproteobacteria</taxon>
        <taxon>Candidatus Accumulibacter</taxon>
    </lineage>
</organism>